<dbReference type="InterPro" id="IPR032675">
    <property type="entry name" value="LRR_dom_sf"/>
</dbReference>
<name>A0A8T0GTU8_CERPU</name>
<dbReference type="Proteomes" id="UP000822688">
    <property type="component" value="Chromosome 9"/>
</dbReference>
<sequence length="104" mass="11157">MLVCELAVNAMQAILGAWNTSTPHPESNLAGWNSSQIFPCEQEYVNGNPNWRGVQCLTHINCHPKVNSSDIDCSAFIVGLTLQSASITGILPSEIGNISTLTTL</sequence>
<keyword evidence="2" id="KW-0677">Repeat</keyword>
<dbReference type="Pfam" id="PF08263">
    <property type="entry name" value="LRRNT_2"/>
    <property type="match status" value="1"/>
</dbReference>
<proteinExistence type="predicted"/>
<organism evidence="4 5">
    <name type="scientific">Ceratodon purpureus</name>
    <name type="common">Fire moss</name>
    <name type="synonym">Dicranum purpureum</name>
    <dbReference type="NCBI Taxonomy" id="3225"/>
    <lineage>
        <taxon>Eukaryota</taxon>
        <taxon>Viridiplantae</taxon>
        <taxon>Streptophyta</taxon>
        <taxon>Embryophyta</taxon>
        <taxon>Bryophyta</taxon>
        <taxon>Bryophytina</taxon>
        <taxon>Bryopsida</taxon>
        <taxon>Dicranidae</taxon>
        <taxon>Pseudoditrichales</taxon>
        <taxon>Ditrichaceae</taxon>
        <taxon>Ceratodon</taxon>
    </lineage>
</organism>
<dbReference type="EMBL" id="CM026430">
    <property type="protein sequence ID" value="KAG0561584.1"/>
    <property type="molecule type" value="Genomic_DNA"/>
</dbReference>
<comment type="caution">
    <text evidence="4">The sequence shown here is derived from an EMBL/GenBank/DDBJ whole genome shotgun (WGS) entry which is preliminary data.</text>
</comment>
<dbReference type="InterPro" id="IPR013210">
    <property type="entry name" value="LRR_N_plant-typ"/>
</dbReference>
<gene>
    <name evidence="4" type="ORF">KC19_9G075600</name>
</gene>
<evidence type="ECO:0000259" key="3">
    <source>
        <dbReference type="Pfam" id="PF08263"/>
    </source>
</evidence>
<dbReference type="Gene3D" id="3.80.10.10">
    <property type="entry name" value="Ribonuclease Inhibitor"/>
    <property type="match status" value="1"/>
</dbReference>
<protein>
    <recommendedName>
        <fullName evidence="3">Leucine-rich repeat-containing N-terminal plant-type domain-containing protein</fullName>
    </recommendedName>
</protein>
<evidence type="ECO:0000313" key="4">
    <source>
        <dbReference type="EMBL" id="KAG0561584.1"/>
    </source>
</evidence>
<accession>A0A8T0GTU8</accession>
<evidence type="ECO:0000313" key="5">
    <source>
        <dbReference type="Proteomes" id="UP000822688"/>
    </source>
</evidence>
<reference evidence="4" key="1">
    <citation type="submission" date="2020-06" db="EMBL/GenBank/DDBJ databases">
        <title>WGS assembly of Ceratodon purpureus strain R40.</title>
        <authorList>
            <person name="Carey S.B."/>
            <person name="Jenkins J."/>
            <person name="Shu S."/>
            <person name="Lovell J.T."/>
            <person name="Sreedasyam A."/>
            <person name="Maumus F."/>
            <person name="Tiley G.P."/>
            <person name="Fernandez-Pozo N."/>
            <person name="Barry K."/>
            <person name="Chen C."/>
            <person name="Wang M."/>
            <person name="Lipzen A."/>
            <person name="Daum C."/>
            <person name="Saski C.A."/>
            <person name="Payton A.C."/>
            <person name="Mcbreen J.C."/>
            <person name="Conrad R.E."/>
            <person name="Kollar L.M."/>
            <person name="Olsson S."/>
            <person name="Huttunen S."/>
            <person name="Landis J.B."/>
            <person name="Wickett N.J."/>
            <person name="Johnson M.G."/>
            <person name="Rensing S.A."/>
            <person name="Grimwood J."/>
            <person name="Schmutz J."/>
            <person name="Mcdaniel S.F."/>
        </authorList>
    </citation>
    <scope>NUCLEOTIDE SEQUENCE</scope>
    <source>
        <strain evidence="4">R40</strain>
    </source>
</reference>
<dbReference type="AlphaFoldDB" id="A0A8T0GTU8"/>
<feature type="domain" description="Leucine-rich repeat-containing N-terminal plant-type" evidence="3">
    <location>
        <begin position="10"/>
        <end position="56"/>
    </location>
</feature>
<evidence type="ECO:0000256" key="1">
    <source>
        <dbReference type="ARBA" id="ARBA00022614"/>
    </source>
</evidence>
<keyword evidence="5" id="KW-1185">Reference proteome</keyword>
<keyword evidence="1" id="KW-0433">Leucine-rich repeat</keyword>
<evidence type="ECO:0000256" key="2">
    <source>
        <dbReference type="ARBA" id="ARBA00022737"/>
    </source>
</evidence>